<evidence type="ECO:0000313" key="2">
    <source>
        <dbReference type="EMBL" id="CAA3033159.1"/>
    </source>
</evidence>
<evidence type="ECO:0000256" key="1">
    <source>
        <dbReference type="SAM" id="MobiDB-lite"/>
    </source>
</evidence>
<dbReference type="EMBL" id="CACTIH010009908">
    <property type="protein sequence ID" value="CAA3033159.1"/>
    <property type="molecule type" value="Genomic_DNA"/>
</dbReference>
<reference evidence="2 3" key="1">
    <citation type="submission" date="2019-12" db="EMBL/GenBank/DDBJ databases">
        <authorList>
            <person name="Alioto T."/>
            <person name="Alioto T."/>
            <person name="Gomez Garrido J."/>
        </authorList>
    </citation>
    <scope>NUCLEOTIDE SEQUENCE [LARGE SCALE GENOMIC DNA]</scope>
</reference>
<dbReference type="Proteomes" id="UP000594638">
    <property type="component" value="Unassembled WGS sequence"/>
</dbReference>
<organism evidence="2 3">
    <name type="scientific">Olea europaea subsp. europaea</name>
    <dbReference type="NCBI Taxonomy" id="158383"/>
    <lineage>
        <taxon>Eukaryota</taxon>
        <taxon>Viridiplantae</taxon>
        <taxon>Streptophyta</taxon>
        <taxon>Embryophyta</taxon>
        <taxon>Tracheophyta</taxon>
        <taxon>Spermatophyta</taxon>
        <taxon>Magnoliopsida</taxon>
        <taxon>eudicotyledons</taxon>
        <taxon>Gunneridae</taxon>
        <taxon>Pentapetalae</taxon>
        <taxon>asterids</taxon>
        <taxon>lamiids</taxon>
        <taxon>Lamiales</taxon>
        <taxon>Oleaceae</taxon>
        <taxon>Oleeae</taxon>
        <taxon>Olea</taxon>
    </lineage>
</organism>
<evidence type="ECO:0000313" key="3">
    <source>
        <dbReference type="Proteomes" id="UP000594638"/>
    </source>
</evidence>
<feature type="non-terminal residue" evidence="2">
    <location>
        <position position="1"/>
    </location>
</feature>
<proteinExistence type="predicted"/>
<feature type="region of interest" description="Disordered" evidence="1">
    <location>
        <begin position="45"/>
        <end position="68"/>
    </location>
</feature>
<feature type="compositionally biased region" description="Basic residues" evidence="1">
    <location>
        <begin position="57"/>
        <end position="66"/>
    </location>
</feature>
<gene>
    <name evidence="2" type="ORF">OLEA9_A094405</name>
</gene>
<keyword evidence="3" id="KW-1185">Reference proteome</keyword>
<name>A0A8S0VH85_OLEEU</name>
<comment type="caution">
    <text evidence="2">The sequence shown here is derived from an EMBL/GenBank/DDBJ whole genome shotgun (WGS) entry which is preliminary data.</text>
</comment>
<dbReference type="AlphaFoldDB" id="A0A8S0VH85"/>
<protein>
    <submittedName>
        <fullName evidence="2">Uncharacterized protein</fullName>
    </submittedName>
</protein>
<accession>A0A8S0VH85</accession>
<sequence>QPTTGVNTHTHSLPACLPARLPASVLYNELPAALFPVSRFRPAGTRALGHDHDHQRQRQRQRRWRGSRREVHIRAHRAAGGFIAVLYGKFGTRASGERQDFSLDSRRRRRPLALSLAGGWKFLAQNFHWPTAAGPETLPRRRL</sequence>
<dbReference type="Gramene" id="OE9A094405T1">
    <property type="protein sequence ID" value="OE9A094405C1"/>
    <property type="gene ID" value="OE9A094405"/>
</dbReference>